<evidence type="ECO:0000256" key="4">
    <source>
        <dbReference type="ARBA" id="ARBA00022884"/>
    </source>
</evidence>
<gene>
    <name evidence="7" type="primary">nusA</name>
    <name evidence="10" type="ORF">A2570_01100</name>
</gene>
<dbReference type="GO" id="GO:0006353">
    <property type="term" value="P:DNA-templated transcription termination"/>
    <property type="evidence" value="ECO:0007669"/>
    <property type="project" value="UniProtKB-UniRule"/>
</dbReference>
<proteinExistence type="inferred from homology"/>
<evidence type="ECO:0000256" key="3">
    <source>
        <dbReference type="ARBA" id="ARBA00022814"/>
    </source>
</evidence>
<dbReference type="InterPro" id="IPR058582">
    <property type="entry name" value="KH_NusA_2nd"/>
</dbReference>
<dbReference type="AlphaFoldDB" id="A0A1G1XL88"/>
<dbReference type="SMART" id="SM00316">
    <property type="entry name" value="S1"/>
    <property type="match status" value="1"/>
</dbReference>
<dbReference type="CDD" id="cd22529">
    <property type="entry name" value="KH-II_NusA_rpt2"/>
    <property type="match status" value="1"/>
</dbReference>
<keyword evidence="5 7" id="KW-0805">Transcription regulation</keyword>
<evidence type="ECO:0000256" key="2">
    <source>
        <dbReference type="ARBA" id="ARBA00022490"/>
    </source>
</evidence>
<dbReference type="PANTHER" id="PTHR22648:SF0">
    <property type="entry name" value="TRANSCRIPTION TERMINATION_ANTITERMINATION PROTEIN NUSA"/>
    <property type="match status" value="1"/>
</dbReference>
<dbReference type="InterPro" id="IPR036555">
    <property type="entry name" value="NusA_N_sf"/>
</dbReference>
<dbReference type="PANTHER" id="PTHR22648">
    <property type="entry name" value="TRANSCRIPTION TERMINATION FACTOR NUSA"/>
    <property type="match status" value="1"/>
</dbReference>
<dbReference type="InterPro" id="IPR015946">
    <property type="entry name" value="KH_dom-like_a/b"/>
</dbReference>
<dbReference type="GO" id="GO:0005829">
    <property type="term" value="C:cytosol"/>
    <property type="evidence" value="ECO:0007669"/>
    <property type="project" value="TreeGrafter"/>
</dbReference>
<comment type="subunit">
    <text evidence="7">Monomer. Binds directly to the core enzyme of the DNA-dependent RNA polymerase and to nascent RNA.</text>
</comment>
<dbReference type="SUPFAM" id="SSF69705">
    <property type="entry name" value="Transcription factor NusA, N-terminal domain"/>
    <property type="match status" value="1"/>
</dbReference>
<dbReference type="Pfam" id="PF13184">
    <property type="entry name" value="KH_NusA_1st"/>
    <property type="match status" value="1"/>
</dbReference>
<dbReference type="Pfam" id="PF08529">
    <property type="entry name" value="NusA_N"/>
    <property type="match status" value="1"/>
</dbReference>
<dbReference type="Gene3D" id="3.30.1480.10">
    <property type="entry name" value="NusA, N-terminal domain"/>
    <property type="match status" value="1"/>
</dbReference>
<dbReference type="GO" id="GO:0003700">
    <property type="term" value="F:DNA-binding transcription factor activity"/>
    <property type="evidence" value="ECO:0007669"/>
    <property type="project" value="InterPro"/>
</dbReference>
<dbReference type="InterPro" id="IPR030842">
    <property type="entry name" value="TF_NusA_bacterial"/>
</dbReference>
<dbReference type="SUPFAM" id="SSF50249">
    <property type="entry name" value="Nucleic acid-binding proteins"/>
    <property type="match status" value="1"/>
</dbReference>
<keyword evidence="6 7" id="KW-0804">Transcription</keyword>
<dbReference type="FunFam" id="3.30.300.20:FF:000005">
    <property type="entry name" value="Transcription termination/antitermination protein NusA"/>
    <property type="match status" value="1"/>
</dbReference>
<dbReference type="STRING" id="1797529.A2570_01100"/>
<evidence type="ECO:0000256" key="8">
    <source>
        <dbReference type="SAM" id="MobiDB-lite"/>
    </source>
</evidence>
<keyword evidence="1 7" id="KW-0806">Transcription termination</keyword>
<comment type="similarity">
    <text evidence="7">Belongs to the NusA family.</text>
</comment>
<sequence>MFDLKTILTTAKQIAEERELGEERIKEIIEAALAHAYKKEYRSRNEVVKCRLDLRTGATEFSQVKQVLDSSMILEEDEEETKEEGDRKVRFNPERHIMLEDARKIKPEIFSGEELDFTLENKTEFGRIAAQTAKQVILQKLHEAEKETLYNFYKTKEGEIVSGAVQRFDGKNIFVDIGKSVGIMFGEEGIPRERYRPGDKFRFYILSVDQGTRGLSILLSRSHPKLIAKLFANEVPEISEGVVEIKSIAREAGERTKIAVSSNNESVDPIGSCVGQKGTRVTTVMNEIGNEKIDIILWSEDPANFISNSLAPAKITSVEIRPNKEARVLVPADQLSLAIGKSGQNVRLAHKLTGWRIEIRSQARPEETVEFGQSETPTTDKAEAAEEKTKEI</sequence>
<dbReference type="HAMAP" id="MF_00945_B">
    <property type="entry name" value="NusA_B"/>
    <property type="match status" value="1"/>
</dbReference>
<feature type="domain" description="S1 motif" evidence="9">
    <location>
        <begin position="158"/>
        <end position="222"/>
    </location>
</feature>
<dbReference type="SUPFAM" id="SSF54814">
    <property type="entry name" value="Prokaryotic type KH domain (KH-domain type II)"/>
    <property type="match status" value="2"/>
</dbReference>
<evidence type="ECO:0000313" key="10">
    <source>
        <dbReference type="EMBL" id="OGY40712.1"/>
    </source>
</evidence>
<comment type="function">
    <text evidence="7">Participates in both transcription termination and antitermination.</text>
</comment>
<dbReference type="GO" id="GO:0003723">
    <property type="term" value="F:RNA binding"/>
    <property type="evidence" value="ECO:0007669"/>
    <property type="project" value="UniProtKB-UniRule"/>
</dbReference>
<dbReference type="SMART" id="SM00322">
    <property type="entry name" value="KH"/>
    <property type="match status" value="1"/>
</dbReference>
<dbReference type="EMBL" id="MHHY01000006">
    <property type="protein sequence ID" value="OGY40712.1"/>
    <property type="molecule type" value="Genomic_DNA"/>
</dbReference>
<dbReference type="InterPro" id="IPR010213">
    <property type="entry name" value="TF_NusA"/>
</dbReference>
<dbReference type="Proteomes" id="UP000178570">
    <property type="component" value="Unassembled WGS sequence"/>
</dbReference>
<name>A0A1G1XL88_9BACT</name>
<comment type="caution">
    <text evidence="10">The sequence shown here is derived from an EMBL/GenBank/DDBJ whole genome shotgun (WGS) entry which is preliminary data.</text>
</comment>
<evidence type="ECO:0000313" key="11">
    <source>
        <dbReference type="Proteomes" id="UP000178570"/>
    </source>
</evidence>
<comment type="subcellular location">
    <subcellularLocation>
        <location evidence="7">Cytoplasm</location>
    </subcellularLocation>
</comment>
<keyword evidence="3 7" id="KW-0889">Transcription antitermination</keyword>
<dbReference type="InterPro" id="IPR004087">
    <property type="entry name" value="KH_dom"/>
</dbReference>
<dbReference type="InterPro" id="IPR013735">
    <property type="entry name" value="TF_NusA_N"/>
</dbReference>
<dbReference type="CDD" id="cd02134">
    <property type="entry name" value="KH-II_NusA_rpt1"/>
    <property type="match status" value="1"/>
</dbReference>
<evidence type="ECO:0000256" key="5">
    <source>
        <dbReference type="ARBA" id="ARBA00023015"/>
    </source>
</evidence>
<dbReference type="GO" id="GO:0031564">
    <property type="term" value="P:transcription antitermination"/>
    <property type="evidence" value="ECO:0007669"/>
    <property type="project" value="UniProtKB-UniRule"/>
</dbReference>
<dbReference type="InterPro" id="IPR025249">
    <property type="entry name" value="TF_NusA_KH_1st"/>
</dbReference>
<dbReference type="Gene3D" id="2.40.50.140">
    <property type="entry name" value="Nucleic acid-binding proteins"/>
    <property type="match status" value="1"/>
</dbReference>
<dbReference type="InterPro" id="IPR003029">
    <property type="entry name" value="S1_domain"/>
</dbReference>
<dbReference type="CDD" id="cd04455">
    <property type="entry name" value="S1_NusA"/>
    <property type="match status" value="1"/>
</dbReference>
<evidence type="ECO:0000259" key="9">
    <source>
        <dbReference type="PROSITE" id="PS50126"/>
    </source>
</evidence>
<feature type="region of interest" description="Disordered" evidence="8">
    <location>
        <begin position="363"/>
        <end position="392"/>
    </location>
</feature>
<dbReference type="Pfam" id="PF26594">
    <property type="entry name" value="KH_NusA_2nd"/>
    <property type="match status" value="1"/>
</dbReference>
<protein>
    <recommendedName>
        <fullName evidence="7">Transcription termination/antitermination protein NusA</fullName>
    </recommendedName>
</protein>
<organism evidence="10 11">
    <name type="scientific">Candidatus Brennerbacteria bacterium RIFOXYD1_FULL_41_16</name>
    <dbReference type="NCBI Taxonomy" id="1797529"/>
    <lineage>
        <taxon>Bacteria</taxon>
        <taxon>Candidatus Brenneribacteriota</taxon>
    </lineage>
</organism>
<dbReference type="NCBIfam" id="TIGR01953">
    <property type="entry name" value="NusA"/>
    <property type="match status" value="1"/>
</dbReference>
<dbReference type="InterPro" id="IPR009019">
    <property type="entry name" value="KH_sf_prok-type"/>
</dbReference>
<evidence type="ECO:0000256" key="7">
    <source>
        <dbReference type="HAMAP-Rule" id="MF_00945"/>
    </source>
</evidence>
<dbReference type="InterPro" id="IPR012340">
    <property type="entry name" value="NA-bd_OB-fold"/>
</dbReference>
<dbReference type="Gene3D" id="3.30.300.20">
    <property type="match status" value="2"/>
</dbReference>
<accession>A0A1G1XL88</accession>
<feature type="compositionally biased region" description="Basic and acidic residues" evidence="8">
    <location>
        <begin position="378"/>
        <end position="392"/>
    </location>
</feature>
<evidence type="ECO:0000256" key="6">
    <source>
        <dbReference type="ARBA" id="ARBA00023163"/>
    </source>
</evidence>
<dbReference type="Pfam" id="PF00575">
    <property type="entry name" value="S1"/>
    <property type="match status" value="1"/>
</dbReference>
<reference evidence="10 11" key="1">
    <citation type="journal article" date="2016" name="Nat. Commun.">
        <title>Thousands of microbial genomes shed light on interconnected biogeochemical processes in an aquifer system.</title>
        <authorList>
            <person name="Anantharaman K."/>
            <person name="Brown C.T."/>
            <person name="Hug L.A."/>
            <person name="Sharon I."/>
            <person name="Castelle C.J."/>
            <person name="Probst A.J."/>
            <person name="Thomas B.C."/>
            <person name="Singh A."/>
            <person name="Wilkins M.J."/>
            <person name="Karaoz U."/>
            <person name="Brodie E.L."/>
            <person name="Williams K.H."/>
            <person name="Hubbard S.S."/>
            <person name="Banfield J.F."/>
        </authorList>
    </citation>
    <scope>NUCLEOTIDE SEQUENCE [LARGE SCALE GENOMIC DNA]</scope>
</reference>
<keyword evidence="2 7" id="KW-0963">Cytoplasm</keyword>
<evidence type="ECO:0000256" key="1">
    <source>
        <dbReference type="ARBA" id="ARBA00022472"/>
    </source>
</evidence>
<dbReference type="FunFam" id="3.30.300.20:FF:000002">
    <property type="entry name" value="Transcription termination/antitermination protein NusA"/>
    <property type="match status" value="1"/>
</dbReference>
<keyword evidence="4 7" id="KW-0694">RNA-binding</keyword>
<dbReference type="PROSITE" id="PS50084">
    <property type="entry name" value="KH_TYPE_1"/>
    <property type="match status" value="1"/>
</dbReference>
<dbReference type="PROSITE" id="PS50126">
    <property type="entry name" value="S1"/>
    <property type="match status" value="1"/>
</dbReference>